<reference evidence="2" key="1">
    <citation type="journal article" date="2015" name="Nature">
        <title>Complex archaea that bridge the gap between prokaryotes and eukaryotes.</title>
        <authorList>
            <person name="Spang A."/>
            <person name="Saw J.H."/>
            <person name="Jorgensen S.L."/>
            <person name="Zaremba-Niedzwiedzka K."/>
            <person name="Martijn J."/>
            <person name="Lind A.E."/>
            <person name="van Eijk R."/>
            <person name="Schleper C."/>
            <person name="Guy L."/>
            <person name="Ettema T.J."/>
        </authorList>
    </citation>
    <scope>NUCLEOTIDE SEQUENCE</scope>
</reference>
<evidence type="ECO:0000313" key="2">
    <source>
        <dbReference type="EMBL" id="KKN38504.1"/>
    </source>
</evidence>
<dbReference type="EMBL" id="LAZR01001824">
    <property type="protein sequence ID" value="KKN38504.1"/>
    <property type="molecule type" value="Genomic_DNA"/>
</dbReference>
<comment type="caution">
    <text evidence="2">The sequence shown here is derived from an EMBL/GenBank/DDBJ whole genome shotgun (WGS) entry which is preliminary data.</text>
</comment>
<gene>
    <name evidence="2" type="ORF">LCGC14_0753080</name>
</gene>
<dbReference type="Gene3D" id="3.40.50.2300">
    <property type="match status" value="1"/>
</dbReference>
<feature type="compositionally biased region" description="Low complexity" evidence="1">
    <location>
        <begin position="81"/>
        <end position="99"/>
    </location>
</feature>
<dbReference type="InterPro" id="IPR028082">
    <property type="entry name" value="Peripla_BP_I"/>
</dbReference>
<protein>
    <recommendedName>
        <fullName evidence="3">Leucine-binding protein domain-containing protein</fullName>
    </recommendedName>
</protein>
<name>A0A0F9Q7Q4_9ZZZZ</name>
<organism evidence="2">
    <name type="scientific">marine sediment metagenome</name>
    <dbReference type="NCBI Taxonomy" id="412755"/>
    <lineage>
        <taxon>unclassified sequences</taxon>
        <taxon>metagenomes</taxon>
        <taxon>ecological metagenomes</taxon>
    </lineage>
</organism>
<dbReference type="SUPFAM" id="SSF53822">
    <property type="entry name" value="Periplasmic binding protein-like I"/>
    <property type="match status" value="1"/>
</dbReference>
<proteinExistence type="predicted"/>
<evidence type="ECO:0000256" key="1">
    <source>
        <dbReference type="SAM" id="MobiDB-lite"/>
    </source>
</evidence>
<feature type="non-terminal residue" evidence="2">
    <location>
        <position position="1"/>
    </location>
</feature>
<sequence>DTPLSGTLGALGVTFIPAANLAIDDLNTKYTNQNFSLVVQDTQSSDVATALAATALVNAGVLGVAGAARSAGTIAAEAVTDGGAEAPAASPSEDSSGPEAVEEPTYTECRQCGCILSSEHSVSGFCSDGCKERHSAAAD</sequence>
<feature type="region of interest" description="Disordered" evidence="1">
    <location>
        <begin position="81"/>
        <end position="103"/>
    </location>
</feature>
<accession>A0A0F9Q7Q4</accession>
<dbReference type="AlphaFoldDB" id="A0A0F9Q7Q4"/>
<evidence type="ECO:0008006" key="3">
    <source>
        <dbReference type="Google" id="ProtNLM"/>
    </source>
</evidence>